<gene>
    <name evidence="2" type="ORF">B0H66DRAFT_516132</name>
</gene>
<accession>A0AAE0I3R4</accession>
<dbReference type="PANTHER" id="PTHR10622">
    <property type="entry name" value="HET DOMAIN-CONTAINING PROTEIN"/>
    <property type="match status" value="1"/>
</dbReference>
<feature type="domain" description="Heterokaryon incompatibility" evidence="1">
    <location>
        <begin position="40"/>
        <end position="104"/>
    </location>
</feature>
<protein>
    <recommendedName>
        <fullName evidence="1">Heterokaryon incompatibility domain-containing protein</fullName>
    </recommendedName>
</protein>
<sequence length="221" mass="25213">MHEEDVAEDIVEELPPKQKQKLHAKYQALCERDGYKKIHGFAQLARNLRDEYRTASGASTEPGFVWVDTCCINKESSAELSEAVNSMYRWFHNAYLYIAFLGDVVGTEADLHSDFGRSRWFTRDWTLQELLAPGQVYFYNGTKTRGAAVIYKITGIHHDFLTKKASPIKASIAIRMSWAAARQTTRVEDETYCLMGIFNVNMPVLYGEGKAAVFRLQQEII</sequence>
<keyword evidence="3" id="KW-1185">Reference proteome</keyword>
<proteinExistence type="predicted"/>
<evidence type="ECO:0000259" key="1">
    <source>
        <dbReference type="Pfam" id="PF06985"/>
    </source>
</evidence>
<dbReference type="AlphaFoldDB" id="A0AAE0I3R4"/>
<dbReference type="PANTHER" id="PTHR10622:SF10">
    <property type="entry name" value="HET DOMAIN-CONTAINING PROTEIN"/>
    <property type="match status" value="1"/>
</dbReference>
<reference evidence="2" key="1">
    <citation type="journal article" date="2023" name="Mol. Phylogenet. Evol.">
        <title>Genome-scale phylogeny and comparative genomics of the fungal order Sordariales.</title>
        <authorList>
            <person name="Hensen N."/>
            <person name="Bonometti L."/>
            <person name="Westerberg I."/>
            <person name="Brannstrom I.O."/>
            <person name="Guillou S."/>
            <person name="Cros-Aarteil S."/>
            <person name="Calhoun S."/>
            <person name="Haridas S."/>
            <person name="Kuo A."/>
            <person name="Mondo S."/>
            <person name="Pangilinan J."/>
            <person name="Riley R."/>
            <person name="LaButti K."/>
            <person name="Andreopoulos B."/>
            <person name="Lipzen A."/>
            <person name="Chen C."/>
            <person name="Yan M."/>
            <person name="Daum C."/>
            <person name="Ng V."/>
            <person name="Clum A."/>
            <person name="Steindorff A."/>
            <person name="Ohm R.A."/>
            <person name="Martin F."/>
            <person name="Silar P."/>
            <person name="Natvig D.O."/>
            <person name="Lalanne C."/>
            <person name="Gautier V."/>
            <person name="Ament-Velasquez S.L."/>
            <person name="Kruys A."/>
            <person name="Hutchinson M.I."/>
            <person name="Powell A.J."/>
            <person name="Barry K."/>
            <person name="Miller A.N."/>
            <person name="Grigoriev I.V."/>
            <person name="Debuchy R."/>
            <person name="Gladieux P."/>
            <person name="Hiltunen Thoren M."/>
            <person name="Johannesson H."/>
        </authorList>
    </citation>
    <scope>NUCLEOTIDE SEQUENCE</scope>
    <source>
        <strain evidence="2">CBS 118394</strain>
    </source>
</reference>
<evidence type="ECO:0000313" key="2">
    <source>
        <dbReference type="EMBL" id="KAK3318053.1"/>
    </source>
</evidence>
<name>A0AAE0I3R4_9PEZI</name>
<comment type="caution">
    <text evidence="2">The sequence shown here is derived from an EMBL/GenBank/DDBJ whole genome shotgun (WGS) entry which is preliminary data.</text>
</comment>
<dbReference type="Proteomes" id="UP001283341">
    <property type="component" value="Unassembled WGS sequence"/>
</dbReference>
<organism evidence="2 3">
    <name type="scientific">Apodospora peruviana</name>
    <dbReference type="NCBI Taxonomy" id="516989"/>
    <lineage>
        <taxon>Eukaryota</taxon>
        <taxon>Fungi</taxon>
        <taxon>Dikarya</taxon>
        <taxon>Ascomycota</taxon>
        <taxon>Pezizomycotina</taxon>
        <taxon>Sordariomycetes</taxon>
        <taxon>Sordariomycetidae</taxon>
        <taxon>Sordariales</taxon>
        <taxon>Lasiosphaeriaceae</taxon>
        <taxon>Apodospora</taxon>
    </lineage>
</organism>
<dbReference type="InterPro" id="IPR010730">
    <property type="entry name" value="HET"/>
</dbReference>
<evidence type="ECO:0000313" key="3">
    <source>
        <dbReference type="Proteomes" id="UP001283341"/>
    </source>
</evidence>
<dbReference type="EMBL" id="JAUEDM010000004">
    <property type="protein sequence ID" value="KAK3318053.1"/>
    <property type="molecule type" value="Genomic_DNA"/>
</dbReference>
<dbReference type="Pfam" id="PF06985">
    <property type="entry name" value="HET"/>
    <property type="match status" value="1"/>
</dbReference>
<reference evidence="2" key="2">
    <citation type="submission" date="2023-06" db="EMBL/GenBank/DDBJ databases">
        <authorList>
            <consortium name="Lawrence Berkeley National Laboratory"/>
            <person name="Haridas S."/>
            <person name="Hensen N."/>
            <person name="Bonometti L."/>
            <person name="Westerberg I."/>
            <person name="Brannstrom I.O."/>
            <person name="Guillou S."/>
            <person name="Cros-Aarteil S."/>
            <person name="Calhoun S."/>
            <person name="Kuo A."/>
            <person name="Mondo S."/>
            <person name="Pangilinan J."/>
            <person name="Riley R."/>
            <person name="Labutti K."/>
            <person name="Andreopoulos B."/>
            <person name="Lipzen A."/>
            <person name="Chen C."/>
            <person name="Yanf M."/>
            <person name="Daum C."/>
            <person name="Ng V."/>
            <person name="Clum A."/>
            <person name="Steindorff A."/>
            <person name="Ohm R."/>
            <person name="Martin F."/>
            <person name="Silar P."/>
            <person name="Natvig D."/>
            <person name="Lalanne C."/>
            <person name="Gautier V."/>
            <person name="Ament-Velasquez S.L."/>
            <person name="Kruys A."/>
            <person name="Hutchinson M.I."/>
            <person name="Powell A.J."/>
            <person name="Barry K."/>
            <person name="Miller A.N."/>
            <person name="Grigoriev I.V."/>
            <person name="Debuchy R."/>
            <person name="Gladieux P."/>
            <person name="Thoren M.H."/>
            <person name="Johannesson H."/>
        </authorList>
    </citation>
    <scope>NUCLEOTIDE SEQUENCE</scope>
    <source>
        <strain evidence="2">CBS 118394</strain>
    </source>
</reference>